<sequence length="181" mass="21629">MKRGLSPKRDFNPSNPHLEEDIKQLLNMPVRFERAPIVNTTPRYQIHDPVRKSLPSRTQKPIIQIEEEEQDISHNSGARRAFDIKHKRFSAIAKKQTARQWDDEEKYRKWRTEGLFRKAEVRLREKDNHVVEQIIQSRNDYYMSSLRNFKAPSHMRNSLCRAAPPEIRTQSLQSKKNYYWG</sequence>
<proteinExistence type="predicted"/>
<dbReference type="RefSeq" id="XP_068368744.1">
    <property type="nucleotide sequence ID" value="XM_068514309.1"/>
</dbReference>
<dbReference type="OrthoDB" id="10625247at2759"/>
<dbReference type="EMBL" id="MLAK01000209">
    <property type="protein sequence ID" value="OHT15608.1"/>
    <property type="molecule type" value="Genomic_DNA"/>
</dbReference>
<dbReference type="GeneID" id="94849013"/>
<evidence type="ECO:0000313" key="2">
    <source>
        <dbReference type="Proteomes" id="UP000179807"/>
    </source>
</evidence>
<reference evidence="1" key="1">
    <citation type="submission" date="2016-10" db="EMBL/GenBank/DDBJ databases">
        <authorList>
            <person name="Benchimol M."/>
            <person name="Almeida L.G."/>
            <person name="Vasconcelos A.T."/>
            <person name="Perreira-Neves A."/>
            <person name="Rosa I.A."/>
            <person name="Tasca T."/>
            <person name="Bogo M.R."/>
            <person name="de Souza W."/>
        </authorList>
    </citation>
    <scope>NUCLEOTIDE SEQUENCE [LARGE SCALE GENOMIC DNA]</scope>
    <source>
        <strain evidence="1">K</strain>
    </source>
</reference>
<protein>
    <submittedName>
        <fullName evidence="1">Uncharacterized protein</fullName>
    </submittedName>
</protein>
<dbReference type="AlphaFoldDB" id="A0A1J4KXJ5"/>
<name>A0A1J4KXJ5_9EUKA</name>
<gene>
    <name evidence="1" type="ORF">TRFO_42436</name>
</gene>
<dbReference type="Proteomes" id="UP000179807">
    <property type="component" value="Unassembled WGS sequence"/>
</dbReference>
<comment type="caution">
    <text evidence="1">The sequence shown here is derived from an EMBL/GenBank/DDBJ whole genome shotgun (WGS) entry which is preliminary data.</text>
</comment>
<accession>A0A1J4KXJ5</accession>
<dbReference type="VEuPathDB" id="TrichDB:TRFO_42436"/>
<organism evidence="1 2">
    <name type="scientific">Tritrichomonas foetus</name>
    <dbReference type="NCBI Taxonomy" id="1144522"/>
    <lineage>
        <taxon>Eukaryota</taxon>
        <taxon>Metamonada</taxon>
        <taxon>Parabasalia</taxon>
        <taxon>Tritrichomonadida</taxon>
        <taxon>Tritrichomonadidae</taxon>
        <taxon>Tritrichomonas</taxon>
    </lineage>
</organism>
<keyword evidence="2" id="KW-1185">Reference proteome</keyword>
<evidence type="ECO:0000313" key="1">
    <source>
        <dbReference type="EMBL" id="OHT15608.1"/>
    </source>
</evidence>